<evidence type="ECO:0000256" key="1">
    <source>
        <dbReference type="SAM" id="Phobius"/>
    </source>
</evidence>
<reference evidence="2 3" key="1">
    <citation type="submission" date="2020-04" db="EMBL/GenBank/DDBJ databases">
        <authorList>
            <person name="Basu S."/>
            <person name="Maruthanayagam V."/>
            <person name="Chakraborty S."/>
            <person name="Pramanik A."/>
            <person name="Mukherjee J."/>
            <person name="Brink B."/>
        </authorList>
    </citation>
    <scope>NUCLEOTIDE SEQUENCE [LARGE SCALE GENOMIC DNA]</scope>
    <source>
        <strain evidence="2 3">AP17</strain>
    </source>
</reference>
<keyword evidence="3" id="KW-1185">Reference proteome</keyword>
<evidence type="ECO:0000313" key="2">
    <source>
        <dbReference type="EMBL" id="QIZ70114.1"/>
    </source>
</evidence>
<dbReference type="RefSeq" id="WP_168568271.1">
    <property type="nucleotide sequence ID" value="NZ_CP051167.1"/>
</dbReference>
<name>A0A6H1TU33_9CYAN</name>
<protein>
    <submittedName>
        <fullName evidence="2">Uncharacterized protein</fullName>
    </submittedName>
</protein>
<accession>A0A6H1TU33</accession>
<dbReference type="AlphaFoldDB" id="A0A6H1TU33"/>
<dbReference type="EMBL" id="CP051167">
    <property type="protein sequence ID" value="QIZ70114.1"/>
    <property type="molecule type" value="Genomic_DNA"/>
</dbReference>
<dbReference type="KEGG" id="oxy:HCG48_05630"/>
<dbReference type="Proteomes" id="UP000500857">
    <property type="component" value="Chromosome"/>
</dbReference>
<keyword evidence="1" id="KW-0812">Transmembrane</keyword>
<sequence>MYRRRFTRRSIQIELFPFLSVLACTIGTLILLIIVVSTQILGNEREVTIIARGETGTNENKTPRYIECQQDGVIIYPHQTFVPLAEIDRPDSALSRLLDEVEKNRDRQYLIVTMRPQGIEVFKRVREAIERRGIDIGYEPLDEGWRLKIEDEIERL</sequence>
<keyword evidence="1" id="KW-1133">Transmembrane helix</keyword>
<evidence type="ECO:0000313" key="3">
    <source>
        <dbReference type="Proteomes" id="UP000500857"/>
    </source>
</evidence>
<keyword evidence="1" id="KW-0472">Membrane</keyword>
<proteinExistence type="predicted"/>
<gene>
    <name evidence="2" type="ORF">HCG48_05630</name>
</gene>
<feature type="transmembrane region" description="Helical" evidence="1">
    <location>
        <begin position="12"/>
        <end position="36"/>
    </location>
</feature>
<organism evidence="2 3">
    <name type="scientific">Oxynema aestuarii AP17</name>
    <dbReference type="NCBI Taxonomy" id="2064643"/>
    <lineage>
        <taxon>Bacteria</taxon>
        <taxon>Bacillati</taxon>
        <taxon>Cyanobacteriota</taxon>
        <taxon>Cyanophyceae</taxon>
        <taxon>Oscillatoriophycideae</taxon>
        <taxon>Oscillatoriales</taxon>
        <taxon>Oscillatoriaceae</taxon>
        <taxon>Oxynema</taxon>
        <taxon>Oxynema aestuarii</taxon>
    </lineage>
</organism>